<organism evidence="7">
    <name type="scientific">Wuchereria bancrofti</name>
    <dbReference type="NCBI Taxonomy" id="6293"/>
    <lineage>
        <taxon>Eukaryota</taxon>
        <taxon>Metazoa</taxon>
        <taxon>Ecdysozoa</taxon>
        <taxon>Nematoda</taxon>
        <taxon>Chromadorea</taxon>
        <taxon>Rhabditida</taxon>
        <taxon>Spirurina</taxon>
        <taxon>Spiruromorpha</taxon>
        <taxon>Filarioidea</taxon>
        <taxon>Onchocercidae</taxon>
        <taxon>Wuchereria</taxon>
    </lineage>
</organism>
<dbReference type="GO" id="GO:0005774">
    <property type="term" value="C:vacuolar membrane"/>
    <property type="evidence" value="ECO:0007669"/>
    <property type="project" value="TreeGrafter"/>
</dbReference>
<feature type="transmembrane region" description="Helical" evidence="5">
    <location>
        <begin position="115"/>
        <end position="136"/>
    </location>
</feature>
<dbReference type="PANTHER" id="PTHR22950:SF349">
    <property type="entry name" value="AMINO ACID TRANSPORTER TRANSMEMBRANE DOMAIN-CONTAINING PROTEIN"/>
    <property type="match status" value="1"/>
</dbReference>
<name>A0A1I8EV09_WUCBA</name>
<sequence length="534" mass="60345">MAQLRTFADLKNNYRIREEETRIYVKIGKTLLVLVGFEESRSPPMGSNVIATGNNVIVSPNDGGGVDYEEAYLFAERTRNNNSLSPEQAFAHMVKAMLGTGLLSLPLAFKHAGLWLGLVLMVILCAICLYCMRLVVYAAHYICRRNGRDVIDYANVMRSAVESGPTWISIHGYFFKQLLNINMFCAQLGFCCVYFVFMADNIQSHIHLLILLSSLVKCPFKFFDMNTMIHISRSVWMVLLLIPILLICSIRHLNKLAPFALLANCLYLSAVFILLYFFFTHLKPSSDFPAIGQIENIPLYFGTVLFAFEGVAVILPVESRMSQPQLFIKWNGVLNCSCLVVMIIFAMMGFYGYLAVGDEVSDTITLNVPHEPMYQSIKLIFSLCVMVSYPLQFFIPMERVEKWMTRKIPVESQTAYIYFARYGIVLLTCAIAELIPHLALFISFIGAFSGSSMALLFPPFIDLLVSHSRGKLVLKVWIIDLTLLLFALIGLVAGSYTALIEIFRKIGQPKIPLNSDFYCETKDVSYRQQLFGNI</sequence>
<comment type="subcellular location">
    <subcellularLocation>
        <location evidence="1">Membrane</location>
        <topology evidence="1">Multi-pass membrane protein</topology>
    </subcellularLocation>
</comment>
<feature type="transmembrane region" description="Helical" evidence="5">
    <location>
        <begin position="332"/>
        <end position="356"/>
    </location>
</feature>
<protein>
    <submittedName>
        <fullName evidence="7">Aa_trans domain-containing protein</fullName>
    </submittedName>
</protein>
<feature type="transmembrane region" description="Helical" evidence="5">
    <location>
        <begin position="377"/>
        <end position="395"/>
    </location>
</feature>
<evidence type="ECO:0000256" key="2">
    <source>
        <dbReference type="ARBA" id="ARBA00022692"/>
    </source>
</evidence>
<dbReference type="InterPro" id="IPR013057">
    <property type="entry name" value="AA_transpt_TM"/>
</dbReference>
<evidence type="ECO:0000256" key="5">
    <source>
        <dbReference type="SAM" id="Phobius"/>
    </source>
</evidence>
<dbReference type="WBParaSite" id="maker-PairedContig_5411-snap-gene-4.16-mRNA-1">
    <property type="protein sequence ID" value="maker-PairedContig_5411-snap-gene-4.16-mRNA-1"/>
    <property type="gene ID" value="maker-PairedContig_5411-snap-gene-4.16"/>
</dbReference>
<reference evidence="7" key="1">
    <citation type="submission" date="2016-11" db="UniProtKB">
        <authorList>
            <consortium name="WormBaseParasite"/>
        </authorList>
    </citation>
    <scope>IDENTIFICATION</scope>
    <source>
        <strain evidence="7">pt0022</strain>
    </source>
</reference>
<evidence type="ECO:0000256" key="3">
    <source>
        <dbReference type="ARBA" id="ARBA00022989"/>
    </source>
</evidence>
<proteinExistence type="predicted"/>
<keyword evidence="2 5" id="KW-0812">Transmembrane</keyword>
<dbReference type="PANTHER" id="PTHR22950">
    <property type="entry name" value="AMINO ACID TRANSPORTER"/>
    <property type="match status" value="1"/>
</dbReference>
<dbReference type="GO" id="GO:0015179">
    <property type="term" value="F:L-amino acid transmembrane transporter activity"/>
    <property type="evidence" value="ECO:0007669"/>
    <property type="project" value="TreeGrafter"/>
</dbReference>
<evidence type="ECO:0000256" key="1">
    <source>
        <dbReference type="ARBA" id="ARBA00004141"/>
    </source>
</evidence>
<feature type="domain" description="Amino acid transporter transmembrane" evidence="6">
    <location>
        <begin position="85"/>
        <end position="498"/>
    </location>
</feature>
<accession>A0A1I8EV09</accession>
<dbReference type="Pfam" id="PF01490">
    <property type="entry name" value="Aa_trans"/>
    <property type="match status" value="1"/>
</dbReference>
<feature type="transmembrane region" description="Helical" evidence="5">
    <location>
        <begin position="481"/>
        <end position="503"/>
    </location>
</feature>
<keyword evidence="4 5" id="KW-0472">Membrane</keyword>
<feature type="transmembrane region" description="Helical" evidence="5">
    <location>
        <begin position="299"/>
        <end position="317"/>
    </location>
</feature>
<keyword evidence="3 5" id="KW-1133">Transmembrane helix</keyword>
<dbReference type="STRING" id="6293.A0A1I8EV09"/>
<evidence type="ECO:0000259" key="6">
    <source>
        <dbReference type="Pfam" id="PF01490"/>
    </source>
</evidence>
<evidence type="ECO:0000313" key="7">
    <source>
        <dbReference type="WBParaSite" id="maker-PairedContig_5411-snap-gene-4.16-mRNA-1"/>
    </source>
</evidence>
<evidence type="ECO:0000256" key="4">
    <source>
        <dbReference type="ARBA" id="ARBA00023136"/>
    </source>
</evidence>
<dbReference type="AlphaFoldDB" id="A0A1I8EV09"/>
<feature type="transmembrane region" description="Helical" evidence="5">
    <location>
        <begin position="259"/>
        <end position="279"/>
    </location>
</feature>
<feature type="transmembrane region" description="Helical" evidence="5">
    <location>
        <begin position="235"/>
        <end position="253"/>
    </location>
</feature>
<feature type="transmembrane region" description="Helical" evidence="5">
    <location>
        <begin position="178"/>
        <end position="199"/>
    </location>
</feature>